<name>A0ABW1XMF1_9ALTE</name>
<dbReference type="Proteomes" id="UP001596364">
    <property type="component" value="Unassembled WGS sequence"/>
</dbReference>
<proteinExistence type="predicted"/>
<sequence length="463" mass="50975">MSGLVSGFQAGFNMMDRYYRNKEDDRRWNIQNERAETLHGLQVENLTRDGQIKQHTIDRLPELDRQADASFNAKLTLTGLQSENAEMEGELKGKQLKNYDADHARKVRADNAQIASSEAATAASKASTESSTVATRANNLRVQEAERKAKLDEARNAFSGLENIMAAYEAGMGVNFQDVYEHAKKLEGTQYDVLFNPVLQETARLIRRDMSNGGKLSQELLVKLNNGGLPELKKSVGKPGRFGAPITDVAIVNMEPVGGNKFKLQVMVRDADGNVYPSEVNEGRDASGGNPIILDMDTLMQHYQAQNMILDKAEASGFMSKFGTAIQGIRTREQAALSRSSAVPSQVRSMQMLSTLSNIPIEDLVRAKYLVGKAPNPQTIHTQAVKMAQTDMRWMRADEAQQQALIDGYKSFLMQGDSTGYGLTGGENPNGASPDQRELIEAWLKGIQDANKSKPTSATQQPE</sequence>
<organism evidence="1 2">
    <name type="scientific">Pseudobowmanella zhangzhouensis</name>
    <dbReference type="NCBI Taxonomy" id="1537679"/>
    <lineage>
        <taxon>Bacteria</taxon>
        <taxon>Pseudomonadati</taxon>
        <taxon>Pseudomonadota</taxon>
        <taxon>Gammaproteobacteria</taxon>
        <taxon>Alteromonadales</taxon>
        <taxon>Alteromonadaceae</taxon>
    </lineage>
</organism>
<evidence type="ECO:0000313" key="2">
    <source>
        <dbReference type="Proteomes" id="UP001596364"/>
    </source>
</evidence>
<protein>
    <submittedName>
        <fullName evidence="1">Uncharacterized protein</fullName>
    </submittedName>
</protein>
<keyword evidence="2" id="KW-1185">Reference proteome</keyword>
<accession>A0ABW1XMF1</accession>
<gene>
    <name evidence="1" type="ORF">ACFP85_12820</name>
</gene>
<evidence type="ECO:0000313" key="1">
    <source>
        <dbReference type="EMBL" id="MFC6441029.1"/>
    </source>
</evidence>
<reference evidence="2" key="1">
    <citation type="journal article" date="2019" name="Int. J. Syst. Evol. Microbiol.">
        <title>The Global Catalogue of Microorganisms (GCM) 10K type strain sequencing project: providing services to taxonomists for standard genome sequencing and annotation.</title>
        <authorList>
            <consortium name="The Broad Institute Genomics Platform"/>
            <consortium name="The Broad Institute Genome Sequencing Center for Infectious Disease"/>
            <person name="Wu L."/>
            <person name="Ma J."/>
        </authorList>
    </citation>
    <scope>NUCLEOTIDE SEQUENCE [LARGE SCALE GENOMIC DNA]</scope>
    <source>
        <strain evidence="2">CGMCC 1.16031</strain>
    </source>
</reference>
<dbReference type="RefSeq" id="WP_131258630.1">
    <property type="nucleotide sequence ID" value="NZ_JBHSUS010000001.1"/>
</dbReference>
<dbReference type="EMBL" id="JBHSUS010000001">
    <property type="protein sequence ID" value="MFC6441029.1"/>
    <property type="molecule type" value="Genomic_DNA"/>
</dbReference>
<comment type="caution">
    <text evidence="1">The sequence shown here is derived from an EMBL/GenBank/DDBJ whole genome shotgun (WGS) entry which is preliminary data.</text>
</comment>